<dbReference type="InterPro" id="IPR001895">
    <property type="entry name" value="RASGEF_cat_dom"/>
</dbReference>
<protein>
    <submittedName>
        <fullName evidence="6">Uncharacterized protein</fullName>
    </submittedName>
</protein>
<organism evidence="6 7">
    <name type="scientific">Marasmius tenuissimus</name>
    <dbReference type="NCBI Taxonomy" id="585030"/>
    <lineage>
        <taxon>Eukaryota</taxon>
        <taxon>Fungi</taxon>
        <taxon>Dikarya</taxon>
        <taxon>Basidiomycota</taxon>
        <taxon>Agaricomycotina</taxon>
        <taxon>Agaricomycetes</taxon>
        <taxon>Agaricomycetidae</taxon>
        <taxon>Agaricales</taxon>
        <taxon>Marasmiineae</taxon>
        <taxon>Marasmiaceae</taxon>
        <taxon>Marasmius</taxon>
    </lineage>
</organism>
<dbReference type="SUPFAM" id="SSF48366">
    <property type="entry name" value="Ras GEF"/>
    <property type="match status" value="1"/>
</dbReference>
<feature type="compositionally biased region" description="Polar residues" evidence="3">
    <location>
        <begin position="191"/>
        <end position="224"/>
    </location>
</feature>
<feature type="compositionally biased region" description="Pro residues" evidence="3">
    <location>
        <begin position="156"/>
        <end position="169"/>
    </location>
</feature>
<dbReference type="InterPro" id="IPR000651">
    <property type="entry name" value="Ras-like_Gua-exchang_fac_N"/>
</dbReference>
<feature type="region of interest" description="Disordered" evidence="3">
    <location>
        <begin position="152"/>
        <end position="224"/>
    </location>
</feature>
<evidence type="ECO:0000259" key="5">
    <source>
        <dbReference type="PROSITE" id="PS50212"/>
    </source>
</evidence>
<evidence type="ECO:0000256" key="1">
    <source>
        <dbReference type="ARBA" id="ARBA00022658"/>
    </source>
</evidence>
<accession>A0ABR3A8Z4</accession>
<evidence type="ECO:0000256" key="2">
    <source>
        <dbReference type="PROSITE-ProRule" id="PRU00168"/>
    </source>
</evidence>
<name>A0ABR3A8Z4_9AGAR</name>
<dbReference type="InterPro" id="IPR036964">
    <property type="entry name" value="RASGEF_cat_dom_sf"/>
</dbReference>
<dbReference type="Pfam" id="PF00618">
    <property type="entry name" value="RasGEF_N"/>
    <property type="match status" value="1"/>
</dbReference>
<dbReference type="Gene3D" id="1.10.840.10">
    <property type="entry name" value="Ras guanine-nucleotide exchange factors catalytic domain"/>
    <property type="match status" value="1"/>
</dbReference>
<feature type="compositionally biased region" description="Polar residues" evidence="3">
    <location>
        <begin position="1"/>
        <end position="17"/>
    </location>
</feature>
<gene>
    <name evidence="6" type="ORF">AAF712_003081</name>
</gene>
<feature type="region of interest" description="Disordered" evidence="3">
    <location>
        <begin position="1"/>
        <end position="26"/>
    </location>
</feature>
<evidence type="ECO:0000313" key="6">
    <source>
        <dbReference type="EMBL" id="KAL0069811.1"/>
    </source>
</evidence>
<keyword evidence="7" id="KW-1185">Reference proteome</keyword>
<feature type="domain" description="N-terminal Ras-GEF" evidence="5">
    <location>
        <begin position="339"/>
        <end position="471"/>
    </location>
</feature>
<feature type="domain" description="Ras-GEF" evidence="4">
    <location>
        <begin position="522"/>
        <end position="769"/>
    </location>
</feature>
<evidence type="ECO:0000259" key="4">
    <source>
        <dbReference type="PROSITE" id="PS50009"/>
    </source>
</evidence>
<feature type="compositionally biased region" description="Basic and acidic residues" evidence="3">
    <location>
        <begin position="170"/>
        <end position="185"/>
    </location>
</feature>
<dbReference type="PROSITE" id="PS50009">
    <property type="entry name" value="RASGEF_CAT"/>
    <property type="match status" value="1"/>
</dbReference>
<dbReference type="PANTHER" id="PTHR23113:SF368">
    <property type="entry name" value="CELL DIVISION CONTROL PROTEIN 25"/>
    <property type="match status" value="1"/>
</dbReference>
<comment type="caution">
    <text evidence="6">The sequence shown here is derived from an EMBL/GenBank/DDBJ whole genome shotgun (WGS) entry which is preliminary data.</text>
</comment>
<proteinExistence type="predicted"/>
<dbReference type="Pfam" id="PF00617">
    <property type="entry name" value="RasGEF"/>
    <property type="match status" value="1"/>
</dbReference>
<sequence>MKSADRTGSPNTLANESVRSDASAFSYSPPVPGSARFSLQRGYPSIITTVELFRGASHVGDTTAMRSLAQVFSNNLSSVVASLDSLPEEVRTFPDYELARYGVTFTNQVLYTGSKSFNDKDAGIVVEMMQMAFSNLSYFLEVAGQVYAEHQSSPTPIYPAPDAPLPEDPPSIHDDQVVKTTREENGVATAGGSSESLATPQSVASELPSVSSETSTFIEPASSSEVLLTDPPSKYLQSKPGIIQRALRIRPSFASFLSSARNKSTTTLVGSTSGSDEGGDDLKKKDMMENYLRRHKALPDIPYDLRQSAVYFLPDPLHPEVDVDMPRLSGDTIEVRLSPQGEYKTASLTALIRLVTSKDFIKNPRTAQLFFFGLGHFILPVEAIAKLVERFHEEPPGGLNAAQLRVWTREALTVRIRIAHFVALWLEQYWDSRVCDASVVAGLQQFVLDDLLGSVPDSLSSKIILLLEEAVNGRADRKTWRTKLIERLSQGVETSEPTGFEVSLLQTNDFTFRLTQFDTPSGKEELARHLTALFFDLHSVVDPGSAVRCWFYGNRDCEAHPMLQRIVNQERSLYLWVASTVLAGEDKIGRVSLTQFWIEVASRCLALQNFGCASIIYGALNSPPIYRLKETLLAVDLEHKTQFAILGDHFSGFDNYGKYRREIDNLKDRLQSYIPILAPLIRDIEVIKAAKPIIRLSPDTPDSNVLNLAAAGVVQHTVTVLENGRLPYKFGRTPFIIDWLGEQISQYPPEKEQAMIAELDQLSATREGKRVGLEQVNGWTCMSVNGSIVDIDSLKTTEKKSSFFSRLRKKM</sequence>
<dbReference type="InterPro" id="IPR023578">
    <property type="entry name" value="Ras_GEF_dom_sf"/>
</dbReference>
<dbReference type="InterPro" id="IPR008937">
    <property type="entry name" value="Ras-like_GEF"/>
</dbReference>
<dbReference type="PANTHER" id="PTHR23113">
    <property type="entry name" value="GUANINE NUCLEOTIDE EXCHANGE FACTOR"/>
    <property type="match status" value="1"/>
</dbReference>
<reference evidence="6 7" key="1">
    <citation type="submission" date="2024-05" db="EMBL/GenBank/DDBJ databases">
        <title>A draft genome resource for the thread blight pathogen Marasmius tenuissimus strain MS-2.</title>
        <authorList>
            <person name="Yulfo-Soto G.E."/>
            <person name="Baruah I.K."/>
            <person name="Amoako-Attah I."/>
            <person name="Bukari Y."/>
            <person name="Meinhardt L.W."/>
            <person name="Bailey B.A."/>
            <person name="Cohen S.P."/>
        </authorList>
    </citation>
    <scope>NUCLEOTIDE SEQUENCE [LARGE SCALE GENOMIC DNA]</scope>
    <source>
        <strain evidence="6 7">MS-2</strain>
    </source>
</reference>
<dbReference type="SMART" id="SM00147">
    <property type="entry name" value="RasGEF"/>
    <property type="match status" value="1"/>
</dbReference>
<evidence type="ECO:0000256" key="3">
    <source>
        <dbReference type="SAM" id="MobiDB-lite"/>
    </source>
</evidence>
<evidence type="ECO:0000313" key="7">
    <source>
        <dbReference type="Proteomes" id="UP001437256"/>
    </source>
</evidence>
<keyword evidence="1 2" id="KW-0344">Guanine-nucleotide releasing factor</keyword>
<dbReference type="Proteomes" id="UP001437256">
    <property type="component" value="Unassembled WGS sequence"/>
</dbReference>
<dbReference type="PROSITE" id="PS50212">
    <property type="entry name" value="RASGEF_NTER"/>
    <property type="match status" value="1"/>
</dbReference>
<dbReference type="Gene3D" id="1.20.870.10">
    <property type="entry name" value="Son of sevenless (SoS) protein Chain: S domain 1"/>
    <property type="match status" value="1"/>
</dbReference>
<dbReference type="EMBL" id="JBBXMP010000010">
    <property type="protein sequence ID" value="KAL0069811.1"/>
    <property type="molecule type" value="Genomic_DNA"/>
</dbReference>